<dbReference type="Proteomes" id="UP001189429">
    <property type="component" value="Unassembled WGS sequence"/>
</dbReference>
<comment type="caution">
    <text evidence="4">The sequence shown here is derived from an EMBL/GenBank/DDBJ whole genome shotgun (WGS) entry which is preliminary data.</text>
</comment>
<sequence length="1286" mass="140352">MRSALLLLTLASVQAADHAETNTRSCFVGCWNPHNLIGAFRLDEVSSVLRSVGVAALPGTGVKAWQNEAHHAANAAHHHVLQFGWQRGLITKACGCAITITQKWFGKNALRRIITPPASLRGRGGLAYVCSGPVMIAIMAGSAAVHRDTCTQLLKWAQAEYAAIPQRYTSMVRMDLNGGLNFSGHSDAVGCHGTPVESPIAQRLHEWMETVGLCAINTFFPCGNTFEGNSGASQVDYILIPTAARPPVSWAAAWRRAAQEGRAMAAVLDHIPIVMKMKMVPPIDLTPLRERWDHTKLRAETLVKRKWGLLKARRALLSSVRARDVADETAVEGAASYTQQIKAYSEALTSHSKHMLEARQVHAEGELAEAWQRRDMAAAPRLAGSLARWYAPVELFKILINPASISMPSDCWEKTDQLVHRAKCGGAAYRLLRLAVHLRRTGPLPTQASLSRGFALDEKSGKPGPAGRRPLHAACPWWRAYARGQLMRGGPCRPPPWAFACRGRRREHLMTCTEIMAWKGARGGQPMLRGSYDATNAFARGSKTELEVGIRERLETGPELEERGIAFATHITSTRRPRLTVALDAADERLAARSGSGGFMGDASGPEICMQNYRHAVGAWVDFERRQDNGDTAITFGRFEAVGAIAGAFMGDAFKTLLIPNTVCSPAAVARASLANDLYLDQALAARGHAQNRKKQDVAPALGSRQLTRLTTESLLASGCHAGYGLKHLGAWLNAVNSNASELKARIQAIDRGWMTVEVFWYPRAPRRAKRPMFISLVSGAALSGTAAMCWKLRSLMGGAATETDHARTLTTRGVYRYWQLVPFALGATIQRLKMWQSILRNPGNHSSFLSVFAGSMKWELEAECACPPALAPSGEINDHPGVHPWAAQLRRDLQIVVGHPEAESFATYWGGDVYELACAREVTDLFLAFDPRALRTAFMSTAWRPSDALADSVTAEADDEDTRENPAPAFCCNIALGDGERRGASFKTRPALVAHVAQSQREGHGAMSIFHIITPTNACINCGTAYQTRTEAVRHRSRSWRAGRCIRNNAPYACTFDMPKELHCTIYDITLSSYPALSSHLCPHLPLAQGGNPASVVEPRPPRPPPAQPRRPAMAIPGAGGRARGSERRALPSVLVQGDVLRLLLRRQDRKKQEVKGGGGLARGTAGSEGPAPKPRGARRGGRRRGAADKERKLTTKDGGLRELLLLLTTQITALTQKSRSTWGILTRAIIIEDSSPVVKGMQDERKAFADQAQNLRSRVARLKDEPRKAKDKVAEVAINKEADE</sequence>
<evidence type="ECO:0000256" key="1">
    <source>
        <dbReference type="SAM" id="Coils"/>
    </source>
</evidence>
<feature type="compositionally biased region" description="Basic residues" evidence="2">
    <location>
        <begin position="1177"/>
        <end position="1186"/>
    </location>
</feature>
<gene>
    <name evidence="4" type="ORF">PCOR1329_LOCUS58251</name>
</gene>
<feature type="region of interest" description="Disordered" evidence="2">
    <location>
        <begin position="1152"/>
        <end position="1196"/>
    </location>
</feature>
<reference evidence="4" key="1">
    <citation type="submission" date="2023-10" db="EMBL/GenBank/DDBJ databases">
        <authorList>
            <person name="Chen Y."/>
            <person name="Shah S."/>
            <person name="Dougan E. K."/>
            <person name="Thang M."/>
            <person name="Chan C."/>
        </authorList>
    </citation>
    <scope>NUCLEOTIDE SEQUENCE [LARGE SCALE GENOMIC DNA]</scope>
</reference>
<evidence type="ECO:0000313" key="4">
    <source>
        <dbReference type="EMBL" id="CAK0872917.1"/>
    </source>
</evidence>
<feature type="coiled-coil region" evidence="1">
    <location>
        <begin position="1240"/>
        <end position="1267"/>
    </location>
</feature>
<feature type="signal peptide" evidence="3">
    <location>
        <begin position="1"/>
        <end position="15"/>
    </location>
</feature>
<organism evidence="4 5">
    <name type="scientific">Prorocentrum cordatum</name>
    <dbReference type="NCBI Taxonomy" id="2364126"/>
    <lineage>
        <taxon>Eukaryota</taxon>
        <taxon>Sar</taxon>
        <taxon>Alveolata</taxon>
        <taxon>Dinophyceae</taxon>
        <taxon>Prorocentrales</taxon>
        <taxon>Prorocentraceae</taxon>
        <taxon>Prorocentrum</taxon>
    </lineage>
</organism>
<evidence type="ECO:0000256" key="2">
    <source>
        <dbReference type="SAM" id="MobiDB-lite"/>
    </source>
</evidence>
<feature type="region of interest" description="Disordered" evidence="2">
    <location>
        <begin position="1092"/>
        <end position="1132"/>
    </location>
</feature>
<evidence type="ECO:0000256" key="3">
    <source>
        <dbReference type="SAM" id="SignalP"/>
    </source>
</evidence>
<name>A0ABN9VJ96_9DINO</name>
<feature type="non-terminal residue" evidence="4">
    <location>
        <position position="1286"/>
    </location>
</feature>
<proteinExistence type="predicted"/>
<feature type="compositionally biased region" description="Basic and acidic residues" evidence="2">
    <location>
        <begin position="1187"/>
        <end position="1196"/>
    </location>
</feature>
<keyword evidence="5" id="KW-1185">Reference proteome</keyword>
<feature type="chain" id="PRO_5046532468" description="C2H2-type domain-containing protein" evidence="3">
    <location>
        <begin position="16"/>
        <end position="1286"/>
    </location>
</feature>
<keyword evidence="1" id="KW-0175">Coiled coil</keyword>
<evidence type="ECO:0008006" key="6">
    <source>
        <dbReference type="Google" id="ProtNLM"/>
    </source>
</evidence>
<keyword evidence="3" id="KW-0732">Signal</keyword>
<protein>
    <recommendedName>
        <fullName evidence="6">C2H2-type domain-containing protein</fullName>
    </recommendedName>
</protein>
<evidence type="ECO:0000313" key="5">
    <source>
        <dbReference type="Proteomes" id="UP001189429"/>
    </source>
</evidence>
<dbReference type="EMBL" id="CAUYUJ010017218">
    <property type="protein sequence ID" value="CAK0872917.1"/>
    <property type="molecule type" value="Genomic_DNA"/>
</dbReference>
<accession>A0ABN9VJ96</accession>